<evidence type="ECO:0000259" key="4">
    <source>
        <dbReference type="SMART" id="SM00922"/>
    </source>
</evidence>
<dbReference type="Pfam" id="PF13378">
    <property type="entry name" value="MR_MLE_C"/>
    <property type="match status" value="1"/>
</dbReference>
<dbReference type="SMART" id="SM00922">
    <property type="entry name" value="MR_MLE"/>
    <property type="match status" value="1"/>
</dbReference>
<dbReference type="InterPro" id="IPR036849">
    <property type="entry name" value="Enolase-like_C_sf"/>
</dbReference>
<dbReference type="SFLD" id="SFLDS00001">
    <property type="entry name" value="Enolase"/>
    <property type="match status" value="1"/>
</dbReference>
<dbReference type="InterPro" id="IPR046945">
    <property type="entry name" value="RHMD-like"/>
</dbReference>
<dbReference type="PANTHER" id="PTHR13794">
    <property type="entry name" value="ENOLASE SUPERFAMILY, MANDELATE RACEMASE"/>
    <property type="match status" value="1"/>
</dbReference>
<keyword evidence="3" id="KW-0460">Magnesium</keyword>
<gene>
    <name evidence="5" type="ORF">SAMN05660461_5827</name>
</gene>
<dbReference type="Gene3D" id="3.30.390.10">
    <property type="entry name" value="Enolase-like, N-terminal domain"/>
    <property type="match status" value="1"/>
</dbReference>
<organism evidence="5 6">
    <name type="scientific">Chitinophaga ginsengisegetis</name>
    <dbReference type="NCBI Taxonomy" id="393003"/>
    <lineage>
        <taxon>Bacteria</taxon>
        <taxon>Pseudomonadati</taxon>
        <taxon>Bacteroidota</taxon>
        <taxon>Chitinophagia</taxon>
        <taxon>Chitinophagales</taxon>
        <taxon>Chitinophagaceae</taxon>
        <taxon>Chitinophaga</taxon>
    </lineage>
</organism>
<keyword evidence="6" id="KW-1185">Reference proteome</keyword>
<dbReference type="InterPro" id="IPR029065">
    <property type="entry name" value="Enolase_C-like"/>
</dbReference>
<dbReference type="GO" id="GO:0016052">
    <property type="term" value="P:carbohydrate catabolic process"/>
    <property type="evidence" value="ECO:0007669"/>
    <property type="project" value="TreeGrafter"/>
</dbReference>
<evidence type="ECO:0000313" key="5">
    <source>
        <dbReference type="EMBL" id="SKD09930.1"/>
    </source>
</evidence>
<feature type="domain" description="Mandelate racemase/muconate lactonizing enzyme C-terminal" evidence="4">
    <location>
        <begin position="149"/>
        <end position="249"/>
    </location>
</feature>
<dbReference type="InterPro" id="IPR029017">
    <property type="entry name" value="Enolase-like_N"/>
</dbReference>
<dbReference type="SUPFAM" id="SSF51604">
    <property type="entry name" value="Enolase C-terminal domain-like"/>
    <property type="match status" value="1"/>
</dbReference>
<name>A0A1T5PB14_9BACT</name>
<evidence type="ECO:0000256" key="3">
    <source>
        <dbReference type="ARBA" id="ARBA00022842"/>
    </source>
</evidence>
<dbReference type="PANTHER" id="PTHR13794:SF58">
    <property type="entry name" value="MITOCHONDRIAL ENOLASE SUPERFAMILY MEMBER 1"/>
    <property type="match status" value="1"/>
</dbReference>
<dbReference type="Proteomes" id="UP000190166">
    <property type="component" value="Unassembled WGS sequence"/>
</dbReference>
<dbReference type="GO" id="GO:0000287">
    <property type="term" value="F:magnesium ion binding"/>
    <property type="evidence" value="ECO:0007669"/>
    <property type="project" value="TreeGrafter"/>
</dbReference>
<dbReference type="GO" id="GO:0016836">
    <property type="term" value="F:hydro-lyase activity"/>
    <property type="evidence" value="ECO:0007669"/>
    <property type="project" value="TreeGrafter"/>
</dbReference>
<evidence type="ECO:0000256" key="2">
    <source>
        <dbReference type="ARBA" id="ARBA00022723"/>
    </source>
</evidence>
<evidence type="ECO:0000313" key="6">
    <source>
        <dbReference type="Proteomes" id="UP000190166"/>
    </source>
</evidence>
<evidence type="ECO:0000256" key="1">
    <source>
        <dbReference type="ARBA" id="ARBA00001946"/>
    </source>
</evidence>
<sequence>MCNIDNEIFNIRSIQIRELAPVQVVTPFQDATMGPFPAFGLSMITIEDENNNIGEAPVYSSYTNILEACLLPHLLYSQNLSYSQLYSRLYWSIRNEGFRGPASALLGQVDMALHDLATRRLGVPLHKYMGADRNEVKVYGSGGGTNYTYEELEKEIAYFTAAGVDCYKMKVGKDFGMNMTEDIKRVKFVRSLLGKNIRLAVDANQIWSCKQALRFIDKTAGENLAWLEEPTHSASFDQIEALCKQTPLKIAFGESERTARVFPTLVNIGVAHLQPVPGHLAGVKEWMAVRDLAAKHQVDFSSGGYSLFTASLMTTASEQCEVEYLYSIMSGLETYFNVKPAWGNGKFTLPELPGFPVRINWNHCEDTGQLVKTRVWNKKNVREYKPVVSL</sequence>
<dbReference type="GO" id="GO:0016854">
    <property type="term" value="F:racemase and epimerase activity"/>
    <property type="evidence" value="ECO:0007669"/>
    <property type="project" value="UniProtKB-ARBA"/>
</dbReference>
<dbReference type="SUPFAM" id="SSF54826">
    <property type="entry name" value="Enolase N-terminal domain-like"/>
    <property type="match status" value="1"/>
</dbReference>
<dbReference type="AlphaFoldDB" id="A0A1T5PB14"/>
<accession>A0A1T5PB14</accession>
<dbReference type="Gene3D" id="3.20.20.120">
    <property type="entry name" value="Enolase-like C-terminal domain"/>
    <property type="match status" value="1"/>
</dbReference>
<dbReference type="RefSeq" id="WP_079473068.1">
    <property type="nucleotide sequence ID" value="NZ_FUZZ01000005.1"/>
</dbReference>
<dbReference type="EMBL" id="FUZZ01000005">
    <property type="protein sequence ID" value="SKD09930.1"/>
    <property type="molecule type" value="Genomic_DNA"/>
</dbReference>
<proteinExistence type="predicted"/>
<dbReference type="InterPro" id="IPR013342">
    <property type="entry name" value="Mandelate_racemase_C"/>
</dbReference>
<comment type="cofactor">
    <cofactor evidence="1">
        <name>Mg(2+)</name>
        <dbReference type="ChEBI" id="CHEBI:18420"/>
    </cofactor>
</comment>
<reference evidence="5 6" key="1">
    <citation type="submission" date="2017-02" db="EMBL/GenBank/DDBJ databases">
        <authorList>
            <person name="Peterson S.W."/>
        </authorList>
    </citation>
    <scope>NUCLEOTIDE SEQUENCE [LARGE SCALE GENOMIC DNA]</scope>
    <source>
        <strain evidence="5 6">DSM 18108</strain>
    </source>
</reference>
<keyword evidence="2" id="KW-0479">Metal-binding</keyword>
<dbReference type="STRING" id="393003.SAMN05660461_5827"/>
<protein>
    <submittedName>
        <fullName evidence="5">L-alanine-DL-glutamate epimerase</fullName>
    </submittedName>
</protein>